<reference evidence="2 3" key="1">
    <citation type="submission" date="2024-11" db="EMBL/GenBank/DDBJ databases">
        <title>Adaptive evolution of stress response genes in parasites aligns with host niche diversity.</title>
        <authorList>
            <person name="Hahn C."/>
            <person name="Resl P."/>
        </authorList>
    </citation>
    <scope>NUCLEOTIDE SEQUENCE [LARGE SCALE GENOMIC DNA]</scope>
    <source>
        <strain evidence="2">EGGRZ-B1_66</strain>
        <tissue evidence="2">Body</tissue>
    </source>
</reference>
<dbReference type="Proteomes" id="UP001626550">
    <property type="component" value="Unassembled WGS sequence"/>
</dbReference>
<keyword evidence="1" id="KW-0812">Transmembrane</keyword>
<name>A0ABD2Q9F4_9PLAT</name>
<gene>
    <name evidence="2" type="ORF">Ciccas_005160</name>
</gene>
<evidence type="ECO:0000256" key="1">
    <source>
        <dbReference type="SAM" id="Phobius"/>
    </source>
</evidence>
<protein>
    <submittedName>
        <fullName evidence="2">Uncharacterized protein</fullName>
    </submittedName>
</protein>
<keyword evidence="3" id="KW-1185">Reference proteome</keyword>
<evidence type="ECO:0000313" key="2">
    <source>
        <dbReference type="EMBL" id="KAL3316199.1"/>
    </source>
</evidence>
<organism evidence="2 3">
    <name type="scientific">Cichlidogyrus casuarinus</name>
    <dbReference type="NCBI Taxonomy" id="1844966"/>
    <lineage>
        <taxon>Eukaryota</taxon>
        <taxon>Metazoa</taxon>
        <taxon>Spiralia</taxon>
        <taxon>Lophotrochozoa</taxon>
        <taxon>Platyhelminthes</taxon>
        <taxon>Monogenea</taxon>
        <taxon>Monopisthocotylea</taxon>
        <taxon>Dactylogyridea</taxon>
        <taxon>Ancyrocephalidae</taxon>
        <taxon>Cichlidogyrus</taxon>
    </lineage>
</organism>
<keyword evidence="1" id="KW-0472">Membrane</keyword>
<proteinExistence type="predicted"/>
<accession>A0ABD2Q9F4</accession>
<comment type="caution">
    <text evidence="2">The sequence shown here is derived from an EMBL/GenBank/DDBJ whole genome shotgun (WGS) entry which is preliminary data.</text>
</comment>
<feature type="transmembrane region" description="Helical" evidence="1">
    <location>
        <begin position="15"/>
        <end position="41"/>
    </location>
</feature>
<keyword evidence="1" id="KW-1133">Transmembrane helix</keyword>
<dbReference type="AlphaFoldDB" id="A0ABD2Q9F4"/>
<evidence type="ECO:0000313" key="3">
    <source>
        <dbReference type="Proteomes" id="UP001626550"/>
    </source>
</evidence>
<sequence length="153" mass="17475">MNTTQDHSVDDRRSMMIILISVLVIGGVLLLGGLTLCFVFAMRRSNKENKKLLEPNRSSNKLATSAQRYHFAKNMEKQLESEKSSCPTPYKNNRLDEAEDEEVYKFQGLSKVHNFEVKNPFFSETLKESSSEDLEELAKSAKLNRSHSNKSDK</sequence>
<dbReference type="EMBL" id="JBJKFK010000584">
    <property type="protein sequence ID" value="KAL3316199.1"/>
    <property type="molecule type" value="Genomic_DNA"/>
</dbReference>